<comment type="caution">
    <text evidence="5">The sequence shown here is derived from an EMBL/GenBank/DDBJ whole genome shotgun (WGS) entry which is preliminary data.</text>
</comment>
<gene>
    <name evidence="5" type="ORF">D3C57_136295</name>
</gene>
<dbReference type="Pfam" id="PF06386">
    <property type="entry name" value="GvpL_GvpF"/>
    <property type="match status" value="1"/>
</dbReference>
<dbReference type="InterPro" id="IPR009430">
    <property type="entry name" value="GvpL/GvpF"/>
</dbReference>
<dbReference type="PANTHER" id="PTHR36852:SF1">
    <property type="entry name" value="PROTEIN GVPL 2"/>
    <property type="match status" value="1"/>
</dbReference>
<dbReference type="Proteomes" id="UP000281594">
    <property type="component" value="Unassembled WGS sequence"/>
</dbReference>
<evidence type="ECO:0000256" key="2">
    <source>
        <dbReference type="ARBA" id="ARBA00035108"/>
    </source>
</evidence>
<dbReference type="STRING" id="1343740.M271_07220"/>
<comment type="similarity">
    <text evidence="3">Belongs to the gas vesicle GvpF/GvpL family.</text>
</comment>
<dbReference type="HOGENOM" id="CLU_065736_0_0_11"/>
<reference evidence="5 6" key="1">
    <citation type="journal article" date="2018" name="J. Biol. Chem.">
        <title>Discovery of the actinoplanic acid pathway in Streptomyces rapamycinicus reveals a genetically conserved synergism with rapamycin.</title>
        <authorList>
            <person name="Mrak P."/>
            <person name="Krastel P."/>
            <person name="Pivk Lukancic P."/>
            <person name="Tao J."/>
            <person name="Pistorius D."/>
            <person name="Moore C.M."/>
        </authorList>
    </citation>
    <scope>NUCLEOTIDE SEQUENCE [LARGE SCALE GENOMIC DNA]</scope>
    <source>
        <strain evidence="5 6">NRRL 5491</strain>
    </source>
</reference>
<evidence type="ECO:0000256" key="1">
    <source>
        <dbReference type="ARBA" id="ARBA00022987"/>
    </source>
</evidence>
<evidence type="ECO:0000313" key="5">
    <source>
        <dbReference type="EMBL" id="RLV74803.1"/>
    </source>
</evidence>
<protein>
    <submittedName>
        <fullName evidence="5">Gas vesicle protein</fullName>
    </submittedName>
</protein>
<dbReference type="GO" id="GO:0031412">
    <property type="term" value="P:gas vesicle organization"/>
    <property type="evidence" value="ECO:0007669"/>
    <property type="project" value="InterPro"/>
</dbReference>
<dbReference type="RefSeq" id="WP_020866467.1">
    <property type="nucleotide sequence ID" value="NC_022785.1"/>
</dbReference>
<dbReference type="AlphaFoldDB" id="A0A0A0NF64"/>
<accession>A0A0A0NF64</accession>
<evidence type="ECO:0000313" key="6">
    <source>
        <dbReference type="Proteomes" id="UP000281594"/>
    </source>
</evidence>
<feature type="region of interest" description="Disordered" evidence="4">
    <location>
        <begin position="248"/>
        <end position="269"/>
    </location>
</feature>
<organism evidence="5 6">
    <name type="scientific">Streptomyces rapamycinicus (strain ATCC 29253 / DSM 41530 / NRRL 5491 / AYB-994)</name>
    <name type="common">Streptomyces hygroscopicus (strain ATCC 29253)</name>
    <dbReference type="NCBI Taxonomy" id="1343740"/>
    <lineage>
        <taxon>Bacteria</taxon>
        <taxon>Bacillati</taxon>
        <taxon>Actinomycetota</taxon>
        <taxon>Actinomycetes</taxon>
        <taxon>Kitasatosporales</taxon>
        <taxon>Streptomycetaceae</taxon>
        <taxon>Streptomyces</taxon>
        <taxon>Streptomyces violaceusniger group</taxon>
    </lineage>
</organism>
<dbReference type="EMBL" id="QYCY01000002">
    <property type="protein sequence ID" value="RLV74803.1"/>
    <property type="molecule type" value="Genomic_DNA"/>
</dbReference>
<sequence>MNGSLATWLYAVTAVPEDGTPPRELTGVADEPVRLVEAAGLAAVVGSVPLEDFGEDALRDHLEDLEWLERTARAHHRVINGAARHGQVIPLRFATLYHDDDRVRAMLQERRDDFTATLRRVAGRTEWGVKGYVDPRSFLPDPDEPTDAGESPGTAYLLRRRAQRQDQETAHLRATERAEEVHASLAALAVATAAHPPQDTALAAYEGWMVLNNSYLVPDALGAEFTALVTDLGERYPAITLEVSGPWPPYSFTAPPNRVEEAQPEETPS</sequence>
<proteinExistence type="inferred from homology"/>
<comment type="subcellular location">
    <subcellularLocation>
        <location evidence="2">Gas vesicle</location>
    </subcellularLocation>
</comment>
<keyword evidence="1" id="KW-0304">Gas vesicle</keyword>
<dbReference type="PANTHER" id="PTHR36852">
    <property type="entry name" value="PROTEIN GVPL 2"/>
    <property type="match status" value="1"/>
</dbReference>
<dbReference type="GO" id="GO:0031411">
    <property type="term" value="C:gas vesicle"/>
    <property type="evidence" value="ECO:0007669"/>
    <property type="project" value="UniProtKB-SubCell"/>
</dbReference>
<dbReference type="KEGG" id="src:M271_07220"/>
<name>A0A0A0NF64_STRRN</name>
<dbReference type="eggNOG" id="ENOG502ZUUR">
    <property type="taxonomic scope" value="Bacteria"/>
</dbReference>
<evidence type="ECO:0000256" key="3">
    <source>
        <dbReference type="ARBA" id="ARBA00035643"/>
    </source>
</evidence>
<evidence type="ECO:0000256" key="4">
    <source>
        <dbReference type="SAM" id="MobiDB-lite"/>
    </source>
</evidence>